<evidence type="ECO:0000313" key="9">
    <source>
        <dbReference type="Proteomes" id="UP000789570"/>
    </source>
</evidence>
<dbReference type="Pfam" id="PF00620">
    <property type="entry name" value="RhoGAP"/>
    <property type="match status" value="1"/>
</dbReference>
<evidence type="ECO:0000256" key="2">
    <source>
        <dbReference type="PROSITE-ProRule" id="PRU00168"/>
    </source>
</evidence>
<comment type="caution">
    <text evidence="8">The sequence shown here is derived from an EMBL/GenBank/DDBJ whole genome shotgun (WGS) entry which is preliminary data.</text>
</comment>
<dbReference type="CDD" id="cd06224">
    <property type="entry name" value="REM"/>
    <property type="match status" value="1"/>
</dbReference>
<feature type="compositionally biased region" description="Acidic residues" evidence="3">
    <location>
        <begin position="2214"/>
        <end position="2232"/>
    </location>
</feature>
<evidence type="ECO:0000259" key="4">
    <source>
        <dbReference type="PROSITE" id="PS50003"/>
    </source>
</evidence>
<dbReference type="PROSITE" id="PS50009">
    <property type="entry name" value="RASGEF_CAT"/>
    <property type="match status" value="1"/>
</dbReference>
<dbReference type="OrthoDB" id="79452at2759"/>
<feature type="compositionally biased region" description="Basic and acidic residues" evidence="3">
    <location>
        <begin position="2272"/>
        <end position="2284"/>
    </location>
</feature>
<feature type="compositionally biased region" description="Polar residues" evidence="3">
    <location>
        <begin position="2298"/>
        <end position="2307"/>
    </location>
</feature>
<feature type="region of interest" description="Disordered" evidence="3">
    <location>
        <begin position="1088"/>
        <end position="1109"/>
    </location>
</feature>
<evidence type="ECO:0000313" key="8">
    <source>
        <dbReference type="EMBL" id="CAG8500327.1"/>
    </source>
</evidence>
<dbReference type="Pfam" id="PF00618">
    <property type="entry name" value="RasGEF_N"/>
    <property type="match status" value="1"/>
</dbReference>
<feature type="compositionally biased region" description="Polar residues" evidence="3">
    <location>
        <begin position="378"/>
        <end position="394"/>
    </location>
</feature>
<dbReference type="EMBL" id="CAJVPQ010000658">
    <property type="protein sequence ID" value="CAG8500327.1"/>
    <property type="molecule type" value="Genomic_DNA"/>
</dbReference>
<dbReference type="Gene3D" id="1.10.840.10">
    <property type="entry name" value="Ras guanine-nucleotide exchange factors catalytic domain"/>
    <property type="match status" value="2"/>
</dbReference>
<name>A0A9N8ZLX6_9GLOM</name>
<dbReference type="InterPro" id="IPR050729">
    <property type="entry name" value="Rho-GAP"/>
</dbReference>
<dbReference type="Gene3D" id="1.10.555.10">
    <property type="entry name" value="Rho GTPase activation protein"/>
    <property type="match status" value="1"/>
</dbReference>
<feature type="region of interest" description="Disordered" evidence="3">
    <location>
        <begin position="1837"/>
        <end position="1884"/>
    </location>
</feature>
<dbReference type="Gene3D" id="2.30.29.30">
    <property type="entry name" value="Pleckstrin-homology domain (PH domain)/Phosphotyrosine-binding domain (PTB)"/>
    <property type="match status" value="2"/>
</dbReference>
<gene>
    <name evidence="8" type="ORF">FCALED_LOCUS3670</name>
</gene>
<feature type="compositionally biased region" description="Low complexity" evidence="3">
    <location>
        <begin position="80"/>
        <end position="94"/>
    </location>
</feature>
<keyword evidence="2" id="KW-0344">Guanine-nucleotide releasing factor</keyword>
<evidence type="ECO:0000259" key="7">
    <source>
        <dbReference type="PROSITE" id="PS50238"/>
    </source>
</evidence>
<feature type="domain" description="Ras-GEF" evidence="5">
    <location>
        <begin position="753"/>
        <end position="1038"/>
    </location>
</feature>
<accession>A0A9N8ZLX6</accession>
<dbReference type="GO" id="GO:0007264">
    <property type="term" value="P:small GTPase-mediated signal transduction"/>
    <property type="evidence" value="ECO:0007669"/>
    <property type="project" value="InterPro"/>
</dbReference>
<dbReference type="InterPro" id="IPR000651">
    <property type="entry name" value="Ras-like_Gua-exchang_fac_N"/>
</dbReference>
<dbReference type="Pfam" id="PF00617">
    <property type="entry name" value="RasGEF"/>
    <property type="match status" value="1"/>
</dbReference>
<feature type="region of interest" description="Disordered" evidence="3">
    <location>
        <begin position="1486"/>
        <end position="1507"/>
    </location>
</feature>
<dbReference type="SMART" id="SM00233">
    <property type="entry name" value="PH"/>
    <property type="match status" value="2"/>
</dbReference>
<protein>
    <submittedName>
        <fullName evidence="8">16632_t:CDS:1</fullName>
    </submittedName>
</protein>
<dbReference type="InterPro" id="IPR036964">
    <property type="entry name" value="RASGEF_cat_dom_sf"/>
</dbReference>
<dbReference type="GO" id="GO:0005085">
    <property type="term" value="F:guanyl-nucleotide exchange factor activity"/>
    <property type="evidence" value="ECO:0007669"/>
    <property type="project" value="UniProtKB-KW"/>
</dbReference>
<feature type="compositionally biased region" description="Basic residues" evidence="3">
    <location>
        <begin position="1874"/>
        <end position="1883"/>
    </location>
</feature>
<dbReference type="GO" id="GO:0005096">
    <property type="term" value="F:GTPase activator activity"/>
    <property type="evidence" value="ECO:0007669"/>
    <property type="project" value="UniProtKB-KW"/>
</dbReference>
<dbReference type="InterPro" id="IPR001895">
    <property type="entry name" value="RASGEF_cat_dom"/>
</dbReference>
<keyword evidence="1" id="KW-0343">GTPase activation</keyword>
<sequence>MDRPKDLSQSITKLPHSLSSSKPLAVTVHNKTGTALGYFISRAAPGLIPVVVKTTKLFPKKKINRNHTSRKEDVVHRHNSPPSLSSFDASSNSLTPTTRRGSRSLNAVDLESGKGHIDHQRRPSEPTPLRLNNIMIDDDGNFKPIQPRGVPAINVHDFDDVVSSRESLFYSVDHSTTSMSNVNIIKEGYLNKKIDFDSKISSTSRGWKVYRVILRGSKLYFYKPPSETVLKTFFPNNKDVPMGKDISSTLSPVIANERGMNLNPSNFESNTAKLIFEGGSNPSLSGEVRLIPPLISKYYYGEMCHEVDRSVVMRFKKHVCLLIFEDNIVICKRKWVRYTANFRPIMDAMGFGGGNHSSVNVSSSNVGAEFGGQDVDTRSVSSTRGIPDNDGSTTNKGKGYYTKWKLDSRYSIHSVEVIPDPKIPIYSPYIAPSSQPSYYNSTNRTNDIDTSSLHSASSSVSHVANATPSSGVILNLNITDGLGKDSYRVFVVPNAEVRSIWMAKLFDAKKASLKKLMLRQGGTPASPTYDPDAYGDQHSPVGSHDHNLTGEGGSTAAPAIRRRAYWGTDKHPELILGEVIPEHENVSATTSPVYPSPPVVESQRLIRGGSIDSLIHELIFETQKAALFRELRRCGSMQSSLSDNDERKKSNAISKRLITVLTTWCKRYGRDLSRDEVYNEMMETVEGLIKEGIAEGEELKKLMQETRDNLQSVVDDYEDESLVSHKGPPTPFSLDLSNLLVTGLTPALFLKMIPEELAQQLYIYHFLELKKTNPRQDLKIFVPSKPRPDSHTRENPLNANPSAPHFVTRLIYHHILISTQQSAYTSRRPLLLTQWIKTGVACKTLCDMTGWMAVASAICSPAIVRLKETWRRVDKQWIKIVVKDWVPILVTCGGVSGEVDIENVKDLLLVVNDNKEKGKTKPIPYFGFITLALEKLNSTVPAIIDRSANDTTRVGSRNNSVSGSVINFEKYWRMYDTIVDPLAQWQQAGNFNEISEDSCPFSPSSPMQKYFHQLNSVPTSSTLDTWQLFDSSLSCEPILHGQYLEHHARQRKSHSTYYPLVFTEVIPTNRLFKKSAFLNASGTLGKRNSNSSLNLGDTNPAVSSPVRSNISGPTTLNMDALPASTSGKPNSPSHLSVHPLRGNVRKRTLSFPLARIGPLTSTTWNTGLDLVTRNWLGGLVQHRGGYTVLLKCMKDIAGVGEMLMFVKDGELVFKSVRDATGSRPASLVESSSGTGSKRNSTHGLLALTQQQNSPRTSIHANSDHDALMVVVKAGTLERLVDVLINGVASYSTSIYDDNGEPPLTIGKQGQLGINSEEYFATFFSTYRSFCGPILLLDILRKRFINAKKVSKEINESQDQIEVSPSLTRDNISFKAEPVRYDWNMVASIQSKVLKVFNYWISEFFYDFLDDLTLRNRLMHFINEAKTEVNIWSELVTEEPVAILAGEIKEFLTSLKSLVTIKSLEPAYDFPDEKMIRFVNKVLSNPRQLSSEENDNKPTESDDNFDVPSLDNNVASDLLDSFDLTVLGLFEVVTPQEWILAYEILETQSADVLGWYPKKQSLWVSEDEILITDIFITIQQTERNGNPKEYILNSLPRSIQTLCRMHYTIRNWVIQEITSTSIESERRGKRITKLLDMILLSRKRMEKLDIYPKDETAKQEFEHKRGVPSFVESSIVSGLISPESRLFTRAWNDVAHSRKGGLDTLDTLLQIDSLNIVEEDLHSNFALVPCVGWLFERMLEICCNVPDMSFESEKLINYDKRRYVYNLTQIFVRLQRELMERSHERKPSVDVGFLTNSHSITSKPDLRSIKDHSYKENNANATQRTTKVPKPFNRLVVEQQDKIRRDHKERDRLAKDIRDTQNKLQKKQNELEKRSRTHQRPRNKSRVETFIKQVARPISIALANTWHAGNSTNIRNAPGKSHHSSSKVALVINLINSEASPDYGITLDFVFRIVTEEGGQYLFQAIDNDIMNDWIRVLNEAAISGAEKRKTILNKEPTIEPKEDDVPEDTKTRISVYGKDLETLMPDGKIPVLVEKCITEIEKRGLTEVGIYRISGATNAIENLRTAFNKNADAVDLSGEEYRDINIIASALKLFFRVLPEPIITYELYDAFVEADGIKDHDEKHYSIKELLNKLPKPNYELLKRLIEHLERVTDFQELNHMYASNLAIVFGPNLLKARDYGKSMCNIGHHNSIVKCLILQYHWFFNVEEEEASEVEYQDDDLLDDPDIETSEPDGGNMTDDVSSFENSSGNDGTWQTSETNYDEPSNLNNESGRRSIKEEHVECTQENLQDPIEESSKQGSDSEQQQINNKHNYVEDTNNRDSILTNVTEDLEGELEESLKGPEENTIHEQHEVPLKRSDVTFEASHRDSDFTNVTGKPDNELIAALVEKEDSKEQKPDNELIAALVEKEDSKEQKPDNELIAALVEKEDSKEQEVNNYLQNFSETDWSFIDNLATNATKDSKRKSRYSKMFLGKRISNADEMNLIDFDSDYETLQDEAKGSNDFSEHLMDYIDNYKEHNSNLDIPLQPEQFVRQDKSGSDDVEILNRTSVINHNLDGSSL</sequence>
<dbReference type="PROSITE" id="PS50003">
    <property type="entry name" value="PH_DOMAIN"/>
    <property type="match status" value="1"/>
</dbReference>
<dbReference type="SMART" id="SM00324">
    <property type="entry name" value="RhoGAP"/>
    <property type="match status" value="1"/>
</dbReference>
<evidence type="ECO:0000256" key="1">
    <source>
        <dbReference type="ARBA" id="ARBA00022468"/>
    </source>
</evidence>
<evidence type="ECO:0000256" key="3">
    <source>
        <dbReference type="SAM" id="MobiDB-lite"/>
    </source>
</evidence>
<dbReference type="PANTHER" id="PTHR23176">
    <property type="entry name" value="RHO/RAC/CDC GTPASE-ACTIVATING PROTEIN"/>
    <property type="match status" value="1"/>
</dbReference>
<feature type="region of interest" description="Disordered" evidence="3">
    <location>
        <begin position="62"/>
        <end position="129"/>
    </location>
</feature>
<evidence type="ECO:0000259" key="6">
    <source>
        <dbReference type="PROSITE" id="PS50212"/>
    </source>
</evidence>
<dbReference type="InterPro" id="IPR001849">
    <property type="entry name" value="PH_domain"/>
</dbReference>
<feature type="domain" description="PH" evidence="4">
    <location>
        <begin position="1947"/>
        <end position="1982"/>
    </location>
</feature>
<dbReference type="InterPro" id="IPR011993">
    <property type="entry name" value="PH-like_dom_sf"/>
</dbReference>
<feature type="domain" description="Rho-GAP" evidence="7">
    <location>
        <begin position="2018"/>
        <end position="2205"/>
    </location>
</feature>
<organism evidence="8 9">
    <name type="scientific">Funneliformis caledonium</name>
    <dbReference type="NCBI Taxonomy" id="1117310"/>
    <lineage>
        <taxon>Eukaryota</taxon>
        <taxon>Fungi</taxon>
        <taxon>Fungi incertae sedis</taxon>
        <taxon>Mucoromycota</taxon>
        <taxon>Glomeromycotina</taxon>
        <taxon>Glomeromycetes</taxon>
        <taxon>Glomerales</taxon>
        <taxon>Glomeraceae</taxon>
        <taxon>Funneliformis</taxon>
    </lineage>
</organism>
<dbReference type="Proteomes" id="UP000789570">
    <property type="component" value="Unassembled WGS sequence"/>
</dbReference>
<feature type="compositionally biased region" description="Basic and acidic residues" evidence="3">
    <location>
        <begin position="1838"/>
        <end position="1873"/>
    </location>
</feature>
<dbReference type="SUPFAM" id="SSF50729">
    <property type="entry name" value="PH domain-like"/>
    <property type="match status" value="1"/>
</dbReference>
<dbReference type="PROSITE" id="PS50212">
    <property type="entry name" value="RASGEF_NTER"/>
    <property type="match status" value="1"/>
</dbReference>
<evidence type="ECO:0000259" key="5">
    <source>
        <dbReference type="PROSITE" id="PS50009"/>
    </source>
</evidence>
<keyword evidence="9" id="KW-1185">Reference proteome</keyword>
<dbReference type="InterPro" id="IPR000198">
    <property type="entry name" value="RhoGAP_dom"/>
</dbReference>
<dbReference type="SUPFAM" id="SSF48350">
    <property type="entry name" value="GTPase activation domain, GAP"/>
    <property type="match status" value="1"/>
</dbReference>
<feature type="region of interest" description="Disordered" evidence="3">
    <location>
        <begin position="1"/>
        <end position="20"/>
    </location>
</feature>
<dbReference type="PROSITE" id="PS50238">
    <property type="entry name" value="RHOGAP"/>
    <property type="match status" value="1"/>
</dbReference>
<dbReference type="GO" id="GO:0005737">
    <property type="term" value="C:cytoplasm"/>
    <property type="evidence" value="ECO:0007669"/>
    <property type="project" value="TreeGrafter"/>
</dbReference>
<dbReference type="SUPFAM" id="SSF48366">
    <property type="entry name" value="Ras GEF"/>
    <property type="match status" value="2"/>
</dbReference>
<reference evidence="8" key="1">
    <citation type="submission" date="2021-06" db="EMBL/GenBank/DDBJ databases">
        <authorList>
            <person name="Kallberg Y."/>
            <person name="Tangrot J."/>
            <person name="Rosling A."/>
        </authorList>
    </citation>
    <scope>NUCLEOTIDE SEQUENCE</scope>
    <source>
        <strain evidence="8">UK204</strain>
    </source>
</reference>
<feature type="compositionally biased region" description="Basic and acidic residues" evidence="3">
    <location>
        <begin position="111"/>
        <end position="124"/>
    </location>
</feature>
<feature type="compositionally biased region" description="Polar residues" evidence="3">
    <location>
        <begin position="95"/>
        <end position="105"/>
    </location>
</feature>
<dbReference type="InterPro" id="IPR008936">
    <property type="entry name" value="Rho_GTPase_activation_prot"/>
</dbReference>
<dbReference type="InterPro" id="IPR023578">
    <property type="entry name" value="Ras_GEF_dom_sf"/>
</dbReference>
<feature type="region of interest" description="Disordered" evidence="3">
    <location>
        <begin position="372"/>
        <end position="394"/>
    </location>
</feature>
<proteinExistence type="predicted"/>
<feature type="compositionally biased region" description="Polar residues" evidence="3">
    <location>
        <begin position="2240"/>
        <end position="2271"/>
    </location>
</feature>
<dbReference type="SMART" id="SM00147">
    <property type="entry name" value="RasGEF"/>
    <property type="match status" value="1"/>
</dbReference>
<feature type="domain" description="N-terminal Ras-GEF" evidence="6">
    <location>
        <begin position="1267"/>
        <end position="1455"/>
    </location>
</feature>
<dbReference type="PANTHER" id="PTHR23176:SF0">
    <property type="entry name" value="RHO GTPASE ACTIVATING PROTEIN AT 19D, ISOFORM D"/>
    <property type="match status" value="1"/>
</dbReference>
<feature type="region of interest" description="Disordered" evidence="3">
    <location>
        <begin position="2214"/>
        <end position="2307"/>
    </location>
</feature>
<dbReference type="Gene3D" id="1.20.870.10">
    <property type="entry name" value="Son of sevenless (SoS) protein Chain: S domain 1"/>
    <property type="match status" value="1"/>
</dbReference>